<dbReference type="Gene3D" id="1.25.10.10">
    <property type="entry name" value="Leucine-rich Repeat Variant"/>
    <property type="match status" value="1"/>
</dbReference>
<keyword evidence="2" id="KW-1185">Reference proteome</keyword>
<dbReference type="PANTHER" id="PTHR10257:SF28">
    <property type="entry name" value="SERINE_THREONINE PROTEIN PHOSPHATASE 2A REGULATORY SUBUNIT"/>
    <property type="match status" value="1"/>
</dbReference>
<evidence type="ECO:0000313" key="1">
    <source>
        <dbReference type="EMBL" id="KAK4284878.1"/>
    </source>
</evidence>
<evidence type="ECO:0000313" key="2">
    <source>
        <dbReference type="Proteomes" id="UP001293593"/>
    </source>
</evidence>
<name>A0AAE1N7S0_9FABA</name>
<protein>
    <recommendedName>
        <fullName evidence="3">Serine/threonine protein phosphatase 2A regulatory subunit</fullName>
    </recommendedName>
</protein>
<dbReference type="GO" id="GO:0000159">
    <property type="term" value="C:protein phosphatase type 2A complex"/>
    <property type="evidence" value="ECO:0007669"/>
    <property type="project" value="InterPro"/>
</dbReference>
<evidence type="ECO:0008006" key="3">
    <source>
        <dbReference type="Google" id="ProtNLM"/>
    </source>
</evidence>
<gene>
    <name evidence="1" type="ORF">QN277_001654</name>
</gene>
<dbReference type="GO" id="GO:0007165">
    <property type="term" value="P:signal transduction"/>
    <property type="evidence" value="ECO:0007669"/>
    <property type="project" value="InterPro"/>
</dbReference>
<dbReference type="AlphaFoldDB" id="A0AAE1N7S0"/>
<accession>A0AAE1N7S0</accession>
<reference evidence="1" key="1">
    <citation type="submission" date="2023-10" db="EMBL/GenBank/DDBJ databases">
        <title>Chromosome-level genome of the transformable northern wattle, Acacia crassicarpa.</title>
        <authorList>
            <person name="Massaro I."/>
            <person name="Sinha N.R."/>
            <person name="Poethig S."/>
            <person name="Leichty A.R."/>
        </authorList>
    </citation>
    <scope>NUCLEOTIDE SEQUENCE</scope>
    <source>
        <strain evidence="1">Acra3RX</strain>
        <tissue evidence="1">Leaf</tissue>
    </source>
</reference>
<dbReference type="Pfam" id="PF01603">
    <property type="entry name" value="B56"/>
    <property type="match status" value="1"/>
</dbReference>
<comment type="caution">
    <text evidence="1">The sequence shown here is derived from an EMBL/GenBank/DDBJ whole genome shotgun (WGS) entry which is preliminary data.</text>
</comment>
<organism evidence="1 2">
    <name type="scientific">Acacia crassicarpa</name>
    <name type="common">northern wattle</name>
    <dbReference type="NCBI Taxonomy" id="499986"/>
    <lineage>
        <taxon>Eukaryota</taxon>
        <taxon>Viridiplantae</taxon>
        <taxon>Streptophyta</taxon>
        <taxon>Embryophyta</taxon>
        <taxon>Tracheophyta</taxon>
        <taxon>Spermatophyta</taxon>
        <taxon>Magnoliopsida</taxon>
        <taxon>eudicotyledons</taxon>
        <taxon>Gunneridae</taxon>
        <taxon>Pentapetalae</taxon>
        <taxon>rosids</taxon>
        <taxon>fabids</taxon>
        <taxon>Fabales</taxon>
        <taxon>Fabaceae</taxon>
        <taxon>Caesalpinioideae</taxon>
        <taxon>mimosoid clade</taxon>
        <taxon>Acacieae</taxon>
        <taxon>Acacia</taxon>
    </lineage>
</organism>
<proteinExistence type="predicted"/>
<sequence length="449" mass="51842">MGSVKTLASLENLFHQDNVVVFPDNNNGFFTSSPISGNEEILSLISSCNLVLTVTDPSETPSRQDLKRLHLTRLLAFLKSSKKPLPKTFLSPLISMVSLNLFRPLPTSFASDFPEEDDPSSAFSASWSHLQIVYEILLRLVITTEPEILKNHIDHSFLLKLLTLFQSEDRRERESMKNVYHKIYTKFTGERSFMRKSMNDVLLHYAFEMHQKHCGIGELLEIWGTIINGFTVPLKEEHKLFLMRVLIPLHKPKGVQMYHRQLAYCMVQFVQKEPMLGGVVARGLLKYWPITNCQKELLLIGELEDLVENLDPDQYRKLALPLCTQVIKCINSWNSQVAERALYVWNNEHFVRMVLTAMVEVFPVIVEGMEKNLKWHWSKNVRQLTESVKVMLEEMDPVLYSRSLQDLKAKELAAHQEDIKRKQIWEKIEILATQNQFVSTRGPCISVSS</sequence>
<dbReference type="InterPro" id="IPR011989">
    <property type="entry name" value="ARM-like"/>
</dbReference>
<dbReference type="FunFam" id="1.25.10.10:FF:000548">
    <property type="entry name" value="Serine/threonine protein phosphatase 2A regulatory subunit"/>
    <property type="match status" value="1"/>
</dbReference>
<dbReference type="InterPro" id="IPR002554">
    <property type="entry name" value="PP2A_B56"/>
</dbReference>
<dbReference type="GO" id="GO:0019888">
    <property type="term" value="F:protein phosphatase regulator activity"/>
    <property type="evidence" value="ECO:0007669"/>
    <property type="project" value="InterPro"/>
</dbReference>
<dbReference type="Proteomes" id="UP001293593">
    <property type="component" value="Unassembled WGS sequence"/>
</dbReference>
<dbReference type="SUPFAM" id="SSF48371">
    <property type="entry name" value="ARM repeat"/>
    <property type="match status" value="1"/>
</dbReference>
<dbReference type="InterPro" id="IPR016024">
    <property type="entry name" value="ARM-type_fold"/>
</dbReference>
<dbReference type="PANTHER" id="PTHR10257">
    <property type="entry name" value="SERINE/THREONINE PROTEIN PHOSPHATASE 2A PP2A REGULATORY SUBUNIT B"/>
    <property type="match status" value="1"/>
</dbReference>
<dbReference type="EMBL" id="JAWXYG010000001">
    <property type="protein sequence ID" value="KAK4284878.1"/>
    <property type="molecule type" value="Genomic_DNA"/>
</dbReference>